<feature type="repeat" description="ANK" evidence="1">
    <location>
        <begin position="135"/>
        <end position="156"/>
    </location>
</feature>
<proteinExistence type="predicted"/>
<evidence type="ECO:0000313" key="3">
    <source>
        <dbReference type="EMBL" id="KAL0009873.1"/>
    </source>
</evidence>
<evidence type="ECO:0000256" key="2">
    <source>
        <dbReference type="SAM" id="MobiDB-lite"/>
    </source>
</evidence>
<accession>A0AAW2DGV4</accession>
<dbReference type="PANTHER" id="PTHR24121">
    <property type="entry name" value="NO MECHANORECEPTOR POTENTIAL C, ISOFORM D-RELATED"/>
    <property type="match status" value="1"/>
</dbReference>
<comment type="caution">
    <text evidence="3">The sequence shown here is derived from an EMBL/GenBank/DDBJ whole genome shotgun (WGS) entry which is preliminary data.</text>
</comment>
<evidence type="ECO:0000256" key="1">
    <source>
        <dbReference type="PROSITE-ProRule" id="PRU00023"/>
    </source>
</evidence>
<dbReference type="Pfam" id="PF12796">
    <property type="entry name" value="Ank_2"/>
    <property type="match status" value="3"/>
</dbReference>
<dbReference type="AlphaFoldDB" id="A0AAW2DGV4"/>
<dbReference type="InterPro" id="IPR002110">
    <property type="entry name" value="Ankyrin_rpt"/>
</dbReference>
<feature type="repeat" description="ANK" evidence="1">
    <location>
        <begin position="514"/>
        <end position="536"/>
    </location>
</feature>
<dbReference type="Proteomes" id="UP001459277">
    <property type="component" value="Unassembled WGS sequence"/>
</dbReference>
<evidence type="ECO:0000313" key="4">
    <source>
        <dbReference type="Proteomes" id="UP001459277"/>
    </source>
</evidence>
<dbReference type="Pfam" id="PF00023">
    <property type="entry name" value="Ank"/>
    <property type="match status" value="1"/>
</dbReference>
<dbReference type="PROSITE" id="PS50297">
    <property type="entry name" value="ANK_REP_REGION"/>
    <property type="match status" value="6"/>
</dbReference>
<dbReference type="PANTHER" id="PTHR24121:SF22">
    <property type="entry name" value="PROTEIN ACCELERATED CELL DEATH 6-LIKE"/>
    <property type="match status" value="1"/>
</dbReference>
<dbReference type="SMART" id="SM00248">
    <property type="entry name" value="ANK"/>
    <property type="match status" value="12"/>
</dbReference>
<sequence>MASTSKEKEVSSLPKEDGSQHDDAMQEDPKSYKAVKTWDIDFILEKLRHTECSLLLERTFDSNTLLHVAASLGHDQIVEAILSIEQHQELLTAKNSSGDIPLHVAANAGHLSIVQHLVNPSRPYSQELLMTQNSNGDLPLHVAANAGHLPIVVQFLGRPCRKHQELLKAPNSNGDLPLHVAANAGHLSIVQHLVSSSPHPHELLMAQNSKGDLPLHVAANAGHLSIVQHLVSSSPQPHELLMAQNSNGDRPLHVAANAGHLSIVQHLVSSSPQAHELLMAQNSNGDLPLHVAANAGDQSIDQQLVEPSDPYQELLRTSKLQREINEEGNTPLHLASRKKYEEVDENLKSIYNKVAELIKKDPAGKNPQDMAEEAEDADLSKLISDLTRSKMEYKKLTPSNMQYKAAYVDAVMVYKRKLRKLRFWGDRRNRKPKDKVTSMKGELYKAVKLQNITLIQKLREQDLEHSAVSLSDKTPELNTILHVAAASSDDNHKFVQEILQLQLCQEFVTKKKSNGDLPLHVAASAGNMKIVELLVKWSSEQLKDHCNCAPLEEKNMEENTPLHLALKKKFQLGRNSALKAKYNKVAKFLVEKCPKVSYYPNKERKSPLYMAAEAGDAELVKLMINTVPLQYGKSIVHAAIYYLLTISNLPYGKSIVHAAIYGSFTARKLRCLNVYAASFLCLNTHTGKH</sequence>
<feature type="repeat" description="ANK" evidence="1">
    <location>
        <begin position="210"/>
        <end position="232"/>
    </location>
</feature>
<keyword evidence="1" id="KW-0040">ANK repeat</keyword>
<feature type="repeat" description="ANK" evidence="1">
    <location>
        <begin position="173"/>
        <end position="195"/>
    </location>
</feature>
<name>A0AAW2DGV4_9ROSI</name>
<feature type="repeat" description="ANK" evidence="1">
    <location>
        <begin position="247"/>
        <end position="269"/>
    </location>
</feature>
<dbReference type="InterPro" id="IPR036770">
    <property type="entry name" value="Ankyrin_rpt-contain_sf"/>
</dbReference>
<feature type="region of interest" description="Disordered" evidence="2">
    <location>
        <begin position="1"/>
        <end position="30"/>
    </location>
</feature>
<protein>
    <submittedName>
        <fullName evidence="3">Uncharacterized protein</fullName>
    </submittedName>
</protein>
<dbReference type="PROSITE" id="PS50088">
    <property type="entry name" value="ANK_REPEAT"/>
    <property type="match status" value="6"/>
</dbReference>
<keyword evidence="4" id="KW-1185">Reference proteome</keyword>
<gene>
    <name evidence="3" type="ORF">SO802_004981</name>
</gene>
<organism evidence="3 4">
    <name type="scientific">Lithocarpus litseifolius</name>
    <dbReference type="NCBI Taxonomy" id="425828"/>
    <lineage>
        <taxon>Eukaryota</taxon>
        <taxon>Viridiplantae</taxon>
        <taxon>Streptophyta</taxon>
        <taxon>Embryophyta</taxon>
        <taxon>Tracheophyta</taxon>
        <taxon>Spermatophyta</taxon>
        <taxon>Magnoliopsida</taxon>
        <taxon>eudicotyledons</taxon>
        <taxon>Gunneridae</taxon>
        <taxon>Pentapetalae</taxon>
        <taxon>rosids</taxon>
        <taxon>fabids</taxon>
        <taxon>Fagales</taxon>
        <taxon>Fagaceae</taxon>
        <taxon>Lithocarpus</taxon>
    </lineage>
</organism>
<dbReference type="SUPFAM" id="SSF48403">
    <property type="entry name" value="Ankyrin repeat"/>
    <property type="match status" value="2"/>
</dbReference>
<reference evidence="3 4" key="1">
    <citation type="submission" date="2024-01" db="EMBL/GenBank/DDBJ databases">
        <title>A telomere-to-telomere, gap-free genome of sweet tea (Lithocarpus litseifolius).</title>
        <authorList>
            <person name="Zhou J."/>
        </authorList>
    </citation>
    <scope>NUCLEOTIDE SEQUENCE [LARGE SCALE GENOMIC DNA]</scope>
    <source>
        <strain evidence="3">Zhou-2022a</strain>
        <tissue evidence="3">Leaf</tissue>
    </source>
</reference>
<dbReference type="Gene3D" id="1.25.40.20">
    <property type="entry name" value="Ankyrin repeat-containing domain"/>
    <property type="match status" value="4"/>
</dbReference>
<dbReference type="EMBL" id="JAZDWU010000002">
    <property type="protein sequence ID" value="KAL0009873.1"/>
    <property type="molecule type" value="Genomic_DNA"/>
</dbReference>
<feature type="repeat" description="ANK" evidence="1">
    <location>
        <begin position="97"/>
        <end position="119"/>
    </location>
</feature>